<dbReference type="GO" id="GO:0046417">
    <property type="term" value="P:chorismate metabolic process"/>
    <property type="evidence" value="ECO:0007669"/>
    <property type="project" value="InterPro"/>
</dbReference>
<dbReference type="SMART" id="SM00062">
    <property type="entry name" value="PBPb"/>
    <property type="match status" value="1"/>
</dbReference>
<dbReference type="PANTHER" id="PTHR35936">
    <property type="entry name" value="MEMBRANE-BOUND LYTIC MUREIN TRANSGLYCOSYLASE F"/>
    <property type="match status" value="1"/>
</dbReference>
<evidence type="ECO:0000313" key="7">
    <source>
        <dbReference type="Proteomes" id="UP000217257"/>
    </source>
</evidence>
<dbReference type="InterPro" id="IPR001638">
    <property type="entry name" value="Solute-binding_3/MltF_N"/>
</dbReference>
<dbReference type="InterPro" id="IPR002701">
    <property type="entry name" value="CM_II_prokaryot"/>
</dbReference>
<dbReference type="SUPFAM" id="SSF53850">
    <property type="entry name" value="Periplasmic binding protein-like II"/>
    <property type="match status" value="1"/>
</dbReference>
<keyword evidence="2" id="KW-0732">Signal</keyword>
<dbReference type="PANTHER" id="PTHR35936:SF19">
    <property type="entry name" value="AMINO-ACID-BINDING PROTEIN YXEM-RELATED"/>
    <property type="match status" value="1"/>
</dbReference>
<evidence type="ECO:0000259" key="4">
    <source>
        <dbReference type="SMART" id="SM00062"/>
    </source>
</evidence>
<dbReference type="EMBL" id="CP022098">
    <property type="protein sequence ID" value="ATB39557.1"/>
    <property type="molecule type" value="Genomic_DNA"/>
</dbReference>
<evidence type="ECO:0000256" key="2">
    <source>
        <dbReference type="ARBA" id="ARBA00022729"/>
    </source>
</evidence>
<dbReference type="Pfam" id="PF00497">
    <property type="entry name" value="SBP_bac_3"/>
    <property type="match status" value="1"/>
</dbReference>
<name>A0A250J7P7_9BACT</name>
<accession>A0A250J7P7</accession>
<dbReference type="SMART" id="SM00830">
    <property type="entry name" value="CM_2"/>
    <property type="match status" value="1"/>
</dbReference>
<proteinExistence type="predicted"/>
<feature type="domain" description="Solute-binding protein family 3/N-terminal" evidence="4">
    <location>
        <begin position="68"/>
        <end position="297"/>
    </location>
</feature>
<evidence type="ECO:0000313" key="6">
    <source>
        <dbReference type="EMBL" id="ATB39557.1"/>
    </source>
</evidence>
<dbReference type="Proteomes" id="UP000217257">
    <property type="component" value="Chromosome"/>
</dbReference>
<dbReference type="InterPro" id="IPR036263">
    <property type="entry name" value="Chorismate_II_sf"/>
</dbReference>
<dbReference type="AlphaFoldDB" id="A0A250J7P7"/>
<feature type="domain" description="Chorismate mutase" evidence="5">
    <location>
        <begin position="307"/>
        <end position="386"/>
    </location>
</feature>
<evidence type="ECO:0000259" key="5">
    <source>
        <dbReference type="SMART" id="SM00830"/>
    </source>
</evidence>
<sequence>MLAPDEVVGGEPLSAHPGGVTLGQTRGMRSSSPPKVRQLRLLAGTVLALLAACAVQPRTLPPSSEPRVLRVGTSSDYPPFSTLHDGQASGFDAELMQAYASDRGYRLEWVRFRWPELVADLGAHRFDVATSGITVRPDRSLTGRYTVPVARNGALLLLRRPAWAPPPASPPEEPLALLRVLDRPEFRLAVNRGGHLERVARAHFHHANIVAIPNNAAVREALANGEADAALTNTFEGPRWAEGLSGIERVGPFTRDVVALYVEPSRADLAADLDMWLLQQEASGALERIRARHLGPGATGPTATPVDALLAATAERLALMPRVATAKRRAGQPIEVLAQEARVLDTARKEVHEAAAALGLAAPRDEAITAFFQAQMDAAKQIQLRAPDSAEAPVNSLDGELRPALARISARISTLVPRVPGGLDREAVRRKAREELASTGLEGAEMDRLADALVELGTGR</sequence>
<reference evidence="6 7" key="1">
    <citation type="submission" date="2017-06" db="EMBL/GenBank/DDBJ databases">
        <title>Sequencing and comparative analysis of myxobacterial genomes.</title>
        <authorList>
            <person name="Rupp O."/>
            <person name="Goesmann A."/>
            <person name="Sogaard-Andersen L."/>
        </authorList>
    </citation>
    <scope>NUCLEOTIDE SEQUENCE [LARGE SCALE GENOMIC DNA]</scope>
    <source>
        <strain evidence="6 7">DSM 52655</strain>
    </source>
</reference>
<organism evidence="6 7">
    <name type="scientific">Cystobacter fuscus</name>
    <dbReference type="NCBI Taxonomy" id="43"/>
    <lineage>
        <taxon>Bacteria</taxon>
        <taxon>Pseudomonadati</taxon>
        <taxon>Myxococcota</taxon>
        <taxon>Myxococcia</taxon>
        <taxon>Myxococcales</taxon>
        <taxon>Cystobacterineae</taxon>
        <taxon>Archangiaceae</taxon>
        <taxon>Cystobacter</taxon>
    </lineage>
</organism>
<dbReference type="GO" id="GO:0004106">
    <property type="term" value="F:chorismate mutase activity"/>
    <property type="evidence" value="ECO:0007669"/>
    <property type="project" value="UniProtKB-EC"/>
</dbReference>
<dbReference type="Gene3D" id="3.40.190.10">
    <property type="entry name" value="Periplasmic binding protein-like II"/>
    <property type="match status" value="2"/>
</dbReference>
<dbReference type="InterPro" id="IPR036979">
    <property type="entry name" value="CM_dom_sf"/>
</dbReference>
<dbReference type="SUPFAM" id="SSF48600">
    <property type="entry name" value="Chorismate mutase II"/>
    <property type="match status" value="1"/>
</dbReference>
<evidence type="ECO:0000256" key="3">
    <source>
        <dbReference type="SAM" id="MobiDB-lite"/>
    </source>
</evidence>
<dbReference type="Pfam" id="PF01817">
    <property type="entry name" value="CM_2"/>
    <property type="match status" value="1"/>
</dbReference>
<gene>
    <name evidence="6" type="ORF">CYFUS_005001</name>
</gene>
<dbReference type="KEGG" id="cfus:CYFUS_005001"/>
<dbReference type="EC" id="5.4.99.5" evidence="1"/>
<evidence type="ECO:0000256" key="1">
    <source>
        <dbReference type="ARBA" id="ARBA00012404"/>
    </source>
</evidence>
<feature type="region of interest" description="Disordered" evidence="3">
    <location>
        <begin position="1"/>
        <end position="32"/>
    </location>
</feature>
<protein>
    <recommendedName>
        <fullName evidence="1">chorismate mutase</fullName>
        <ecNumber evidence="1">5.4.99.5</ecNumber>
    </recommendedName>
</protein>
<dbReference type="Gene3D" id="1.20.59.10">
    <property type="entry name" value="Chorismate mutase"/>
    <property type="match status" value="1"/>
</dbReference>
<feature type="compositionally biased region" description="Polar residues" evidence="3">
    <location>
        <begin position="22"/>
        <end position="32"/>
    </location>
</feature>